<comment type="caution">
    <text evidence="2">The sequence shown here is derived from an EMBL/GenBank/DDBJ whole genome shotgun (WGS) entry which is preliminary data.</text>
</comment>
<dbReference type="CDD" id="cd06171">
    <property type="entry name" value="Sigma70_r4"/>
    <property type="match status" value="1"/>
</dbReference>
<dbReference type="GO" id="GO:0003700">
    <property type="term" value="F:DNA-binding transcription factor activity"/>
    <property type="evidence" value="ECO:0007669"/>
    <property type="project" value="InterPro"/>
</dbReference>
<proteinExistence type="predicted"/>
<dbReference type="SUPFAM" id="SSF88659">
    <property type="entry name" value="Sigma3 and sigma4 domains of RNA polymerase sigma factors"/>
    <property type="match status" value="1"/>
</dbReference>
<name>X1HN63_9ZZZZ</name>
<dbReference type="EMBL" id="BARU01027146">
    <property type="protein sequence ID" value="GAH70937.1"/>
    <property type="molecule type" value="Genomic_DNA"/>
</dbReference>
<dbReference type="InterPro" id="IPR036388">
    <property type="entry name" value="WH-like_DNA-bd_sf"/>
</dbReference>
<dbReference type="Pfam" id="PF04545">
    <property type="entry name" value="Sigma70_r4"/>
    <property type="match status" value="1"/>
</dbReference>
<dbReference type="InterPro" id="IPR013324">
    <property type="entry name" value="RNA_pol_sigma_r3/r4-like"/>
</dbReference>
<sequence length="94" mass="11004">LGDFIEDKVIPSPPDTVIHINLREKIEEALETHTQREANVLKMRFGLGDGNEHTLEEVGQQYKVTRERIRQIQEKAIRKLKRSSYSQKLKTFTK</sequence>
<accession>X1HN63</accession>
<dbReference type="Gene3D" id="1.10.10.10">
    <property type="entry name" value="Winged helix-like DNA-binding domain superfamily/Winged helix DNA-binding domain"/>
    <property type="match status" value="1"/>
</dbReference>
<dbReference type="AlphaFoldDB" id="X1HN63"/>
<evidence type="ECO:0000259" key="1">
    <source>
        <dbReference type="PROSITE" id="PS00716"/>
    </source>
</evidence>
<protein>
    <recommendedName>
        <fullName evidence="1">RNA polymerase sigma-70 domain-containing protein</fullName>
    </recommendedName>
</protein>
<dbReference type="InterPro" id="IPR000943">
    <property type="entry name" value="RNA_pol_sigma70"/>
</dbReference>
<feature type="domain" description="RNA polymerase sigma-70" evidence="1">
    <location>
        <begin position="54"/>
        <end position="80"/>
    </location>
</feature>
<dbReference type="InterPro" id="IPR007630">
    <property type="entry name" value="RNA_pol_sigma70_r4"/>
</dbReference>
<dbReference type="PANTHER" id="PTHR30603">
    <property type="entry name" value="RNA POLYMERASE SIGMA FACTOR RPO"/>
    <property type="match status" value="1"/>
</dbReference>
<dbReference type="InterPro" id="IPR014284">
    <property type="entry name" value="RNA_pol_sigma-70_dom"/>
</dbReference>
<gene>
    <name evidence="2" type="ORF">S03H2_43506</name>
</gene>
<evidence type="ECO:0000313" key="2">
    <source>
        <dbReference type="EMBL" id="GAH70937.1"/>
    </source>
</evidence>
<dbReference type="PROSITE" id="PS00716">
    <property type="entry name" value="SIGMA70_2"/>
    <property type="match status" value="1"/>
</dbReference>
<reference evidence="2" key="1">
    <citation type="journal article" date="2014" name="Front. Microbiol.">
        <title>High frequency of phylogenetically diverse reductive dehalogenase-homologous genes in deep subseafloor sedimentary metagenomes.</title>
        <authorList>
            <person name="Kawai M."/>
            <person name="Futagami T."/>
            <person name="Toyoda A."/>
            <person name="Takaki Y."/>
            <person name="Nishi S."/>
            <person name="Hori S."/>
            <person name="Arai W."/>
            <person name="Tsubouchi T."/>
            <person name="Morono Y."/>
            <person name="Uchiyama I."/>
            <person name="Ito T."/>
            <person name="Fujiyama A."/>
            <person name="Inagaki F."/>
            <person name="Takami H."/>
        </authorList>
    </citation>
    <scope>NUCLEOTIDE SEQUENCE</scope>
    <source>
        <strain evidence="2">Expedition CK06-06</strain>
    </source>
</reference>
<dbReference type="InterPro" id="IPR050239">
    <property type="entry name" value="Sigma-70_RNA_pol_init_factors"/>
</dbReference>
<dbReference type="NCBIfam" id="TIGR02937">
    <property type="entry name" value="sigma70-ECF"/>
    <property type="match status" value="1"/>
</dbReference>
<organism evidence="2">
    <name type="scientific">marine sediment metagenome</name>
    <dbReference type="NCBI Taxonomy" id="412755"/>
    <lineage>
        <taxon>unclassified sequences</taxon>
        <taxon>metagenomes</taxon>
        <taxon>ecological metagenomes</taxon>
    </lineage>
</organism>
<feature type="non-terminal residue" evidence="2">
    <location>
        <position position="1"/>
    </location>
</feature>
<dbReference type="PRINTS" id="PR00046">
    <property type="entry name" value="SIGMA70FCT"/>
</dbReference>
<dbReference type="PANTHER" id="PTHR30603:SF60">
    <property type="entry name" value="RNA POLYMERASE SIGMA FACTOR RPOD"/>
    <property type="match status" value="1"/>
</dbReference>
<dbReference type="GO" id="GO:0006352">
    <property type="term" value="P:DNA-templated transcription initiation"/>
    <property type="evidence" value="ECO:0007669"/>
    <property type="project" value="InterPro"/>
</dbReference>